<reference evidence="2 3" key="1">
    <citation type="journal article" date="2021" name="Nat. Commun.">
        <title>Genetic determinants of endophytism in the Arabidopsis root mycobiome.</title>
        <authorList>
            <person name="Mesny F."/>
            <person name="Miyauchi S."/>
            <person name="Thiergart T."/>
            <person name="Pickel B."/>
            <person name="Atanasova L."/>
            <person name="Karlsson M."/>
            <person name="Huettel B."/>
            <person name="Barry K.W."/>
            <person name="Haridas S."/>
            <person name="Chen C."/>
            <person name="Bauer D."/>
            <person name="Andreopoulos W."/>
            <person name="Pangilinan J."/>
            <person name="LaButti K."/>
            <person name="Riley R."/>
            <person name="Lipzen A."/>
            <person name="Clum A."/>
            <person name="Drula E."/>
            <person name="Henrissat B."/>
            <person name="Kohler A."/>
            <person name="Grigoriev I.V."/>
            <person name="Martin F.M."/>
            <person name="Hacquard S."/>
        </authorList>
    </citation>
    <scope>NUCLEOTIDE SEQUENCE [LARGE SCALE GENOMIC DNA]</scope>
    <source>
        <strain evidence="2 3">MPI-CAGE-CH-0241</strain>
    </source>
</reference>
<evidence type="ECO:0000256" key="1">
    <source>
        <dbReference type="SAM" id="SignalP"/>
    </source>
</evidence>
<sequence>MQIKALLLAPLAAAGIVSAAPSKPVNFEVLALRSASDIHFQPLQAARGGFYLRLPNQKAVCAAKSDNSVTLQLIDGELQLYKSSGTRQRVFVDRSGMGQGVLRYTSGDGLPRNGERKSWKINSNGDLTFNGAGLIACPHAISNSWTVWVNAGNANPGGNKDCVPFTARTIKTAKPNSCKYTE</sequence>
<organism evidence="2 3">
    <name type="scientific">Thelonectria olida</name>
    <dbReference type="NCBI Taxonomy" id="1576542"/>
    <lineage>
        <taxon>Eukaryota</taxon>
        <taxon>Fungi</taxon>
        <taxon>Dikarya</taxon>
        <taxon>Ascomycota</taxon>
        <taxon>Pezizomycotina</taxon>
        <taxon>Sordariomycetes</taxon>
        <taxon>Hypocreomycetidae</taxon>
        <taxon>Hypocreales</taxon>
        <taxon>Nectriaceae</taxon>
        <taxon>Thelonectria</taxon>
    </lineage>
</organism>
<feature type="signal peptide" evidence="1">
    <location>
        <begin position="1"/>
        <end position="19"/>
    </location>
</feature>
<evidence type="ECO:0000313" key="2">
    <source>
        <dbReference type="EMBL" id="KAH6884795.1"/>
    </source>
</evidence>
<evidence type="ECO:0008006" key="4">
    <source>
        <dbReference type="Google" id="ProtNLM"/>
    </source>
</evidence>
<dbReference type="PANTHER" id="PTHR42047">
    <property type="entry name" value="PROTEIN, PUTATIVE (AFU_ORTHOLOGUE AFUA_6G03560)-RELATED"/>
    <property type="match status" value="1"/>
</dbReference>
<dbReference type="EMBL" id="JAGPYM010000019">
    <property type="protein sequence ID" value="KAH6884795.1"/>
    <property type="molecule type" value="Genomic_DNA"/>
</dbReference>
<dbReference type="InterPro" id="IPR052820">
    <property type="entry name" value="PhiA_domain"/>
</dbReference>
<name>A0A9P9AME5_9HYPO</name>
<dbReference type="Proteomes" id="UP000777438">
    <property type="component" value="Unassembled WGS sequence"/>
</dbReference>
<proteinExistence type="predicted"/>
<comment type="caution">
    <text evidence="2">The sequence shown here is derived from an EMBL/GenBank/DDBJ whole genome shotgun (WGS) entry which is preliminary data.</text>
</comment>
<keyword evidence="3" id="KW-1185">Reference proteome</keyword>
<accession>A0A9P9AME5</accession>
<evidence type="ECO:0000313" key="3">
    <source>
        <dbReference type="Proteomes" id="UP000777438"/>
    </source>
</evidence>
<keyword evidence="1" id="KW-0732">Signal</keyword>
<protein>
    <recommendedName>
        <fullName evidence="4">Cell wall protein PhiA</fullName>
    </recommendedName>
</protein>
<dbReference type="PANTHER" id="PTHR42047:SF1">
    <property type="entry name" value="PROTEIN, PUTATIVE (AFU_ORTHOLOGUE AFUA_6G03560)-RELATED"/>
    <property type="match status" value="1"/>
</dbReference>
<gene>
    <name evidence="2" type="ORF">B0T10DRAFT_444729</name>
</gene>
<feature type="chain" id="PRO_5040202702" description="Cell wall protein PhiA" evidence="1">
    <location>
        <begin position="20"/>
        <end position="182"/>
    </location>
</feature>
<dbReference type="AlphaFoldDB" id="A0A9P9AME5"/>
<dbReference type="OrthoDB" id="4093325at2759"/>